<evidence type="ECO:0008006" key="4">
    <source>
        <dbReference type="Google" id="ProtNLM"/>
    </source>
</evidence>
<reference evidence="2 3" key="1">
    <citation type="submission" date="2019-04" db="EMBL/GenBank/DDBJ databases">
        <title>Taxonomy of novel Haliea sp. from mangrove soil of West Coast of India.</title>
        <authorList>
            <person name="Verma A."/>
            <person name="Kumar P."/>
            <person name="Krishnamurthi S."/>
        </authorList>
    </citation>
    <scope>NUCLEOTIDE SEQUENCE [LARGE SCALE GENOMIC DNA]</scope>
    <source>
        <strain evidence="2 3">SAOS-164</strain>
    </source>
</reference>
<dbReference type="RefSeq" id="WP_135446547.1">
    <property type="nucleotide sequence ID" value="NZ_SRLE01000017.1"/>
</dbReference>
<feature type="signal peptide" evidence="1">
    <location>
        <begin position="1"/>
        <end position="23"/>
    </location>
</feature>
<dbReference type="EMBL" id="SRLE01000017">
    <property type="protein sequence ID" value="TGD70982.1"/>
    <property type="molecule type" value="Genomic_DNA"/>
</dbReference>
<evidence type="ECO:0000313" key="2">
    <source>
        <dbReference type="EMBL" id="TGD70982.1"/>
    </source>
</evidence>
<comment type="caution">
    <text evidence="2">The sequence shown here is derived from an EMBL/GenBank/DDBJ whole genome shotgun (WGS) entry which is preliminary data.</text>
</comment>
<sequence>MQKHPIAARLAALYLALCLTACASRPQQDYEPVGRLSQVAVVRSSELTALQRVKSTEESVIEGAEVGGGSGMLAGSALGLVCGPFFWICSPALGGMGLIVGGVGGMVYGGVQGDFTSEQAERISRQLAALNQHRDLQQEMFEQLLGEVPATRQLPAETAPIQVSPIITLIEIDGDDDNRMHLHVKAMLLVSWQDAAGEMHLGKEDFQAKSESAPVDEWLALGGRRFDDFISHSVTQLAADMSHYIDEHAAPVQVP</sequence>
<organism evidence="2 3">
    <name type="scientific">Mangrovimicrobium sediminis</name>
    <dbReference type="NCBI Taxonomy" id="2562682"/>
    <lineage>
        <taxon>Bacteria</taxon>
        <taxon>Pseudomonadati</taxon>
        <taxon>Pseudomonadota</taxon>
        <taxon>Gammaproteobacteria</taxon>
        <taxon>Cellvibrionales</taxon>
        <taxon>Halieaceae</taxon>
        <taxon>Mangrovimicrobium</taxon>
    </lineage>
</organism>
<protein>
    <recommendedName>
        <fullName evidence="4">Lipoprotein</fullName>
    </recommendedName>
</protein>
<proteinExistence type="predicted"/>
<keyword evidence="1" id="KW-0732">Signal</keyword>
<accession>A0A4Z0LUJ8</accession>
<dbReference type="Proteomes" id="UP000298050">
    <property type="component" value="Unassembled WGS sequence"/>
</dbReference>
<evidence type="ECO:0000256" key="1">
    <source>
        <dbReference type="SAM" id="SignalP"/>
    </source>
</evidence>
<evidence type="ECO:0000313" key="3">
    <source>
        <dbReference type="Proteomes" id="UP000298050"/>
    </source>
</evidence>
<keyword evidence="3" id="KW-1185">Reference proteome</keyword>
<dbReference type="AlphaFoldDB" id="A0A4Z0LUJ8"/>
<feature type="chain" id="PRO_5021191665" description="Lipoprotein" evidence="1">
    <location>
        <begin position="24"/>
        <end position="255"/>
    </location>
</feature>
<gene>
    <name evidence="2" type="ORF">E4634_20500</name>
</gene>
<name>A0A4Z0LUJ8_9GAMM</name>